<protein>
    <submittedName>
        <fullName evidence="2">Uncharacterized protein</fullName>
    </submittedName>
</protein>
<dbReference type="OrthoDB" id="6086925at2759"/>
<dbReference type="RefSeq" id="XP_001199449.1">
    <property type="nucleotide sequence ID" value="XM_001199449.4"/>
</dbReference>
<dbReference type="InParanoid" id="A0A7M7LIP6"/>
<feature type="chain" id="PRO_5029706706" evidence="1">
    <location>
        <begin position="26"/>
        <end position="300"/>
    </location>
</feature>
<keyword evidence="3" id="KW-1185">Reference proteome</keyword>
<dbReference type="PANTHER" id="PTHR24024">
    <property type="entry name" value="PULMONARY SURFACTANT-ASSOCIATED PROTEIN A"/>
    <property type="match status" value="1"/>
</dbReference>
<dbReference type="KEGG" id="spu:763464"/>
<evidence type="ECO:0000313" key="2">
    <source>
        <dbReference type="EnsemblMetazoa" id="XP_001199449"/>
    </source>
</evidence>
<name>A0A7M7LIP6_STRPU</name>
<evidence type="ECO:0000313" key="3">
    <source>
        <dbReference type="Proteomes" id="UP000007110"/>
    </source>
</evidence>
<proteinExistence type="predicted"/>
<dbReference type="PANTHER" id="PTHR24024:SF18">
    <property type="entry name" value="SHORT-CHAIN COLLAGEN C4-LIKE"/>
    <property type="match status" value="1"/>
</dbReference>
<dbReference type="GeneID" id="763464"/>
<accession>A0A7M7LIP6</accession>
<dbReference type="AlphaFoldDB" id="A0A7M7LIP6"/>
<dbReference type="Proteomes" id="UP000007110">
    <property type="component" value="Unassembled WGS sequence"/>
</dbReference>
<dbReference type="OMA" id="DCPSSKW"/>
<evidence type="ECO:0000256" key="1">
    <source>
        <dbReference type="SAM" id="SignalP"/>
    </source>
</evidence>
<sequence length="300" mass="32744">MAALHLLICLFSPLLFSVVSPSTLASTTIAPEDLVKDFRKELADLKDIVALLQNHIITTEDGSETGRQQHAQDVRDFVAKYLLRNRQSALSLTNSSVASSDDLISTLLTYYTNPPYGGAVYTHWGRDDCVNGSELVYTGMATGAYYSHTGGGVNYLCLPHEPIYSDIETSTHATRSLLYAAEFETSTAPALQSLHDQTPACAVCRAPPTRLTKLMIPGRNECPSSKWRLEYKGYLMSSLYTQTTRTDFVCMDEDAMGVPGTTGNQHGALFYMVEARCSAGGIQCGPYVNGYELTCAVCTI</sequence>
<feature type="signal peptide" evidence="1">
    <location>
        <begin position="1"/>
        <end position="25"/>
    </location>
</feature>
<keyword evidence="1" id="KW-0732">Signal</keyword>
<dbReference type="EnsemblMetazoa" id="XM_001199449">
    <property type="protein sequence ID" value="XP_001199449"/>
    <property type="gene ID" value="LOC763464"/>
</dbReference>
<reference evidence="2" key="2">
    <citation type="submission" date="2021-01" db="UniProtKB">
        <authorList>
            <consortium name="EnsemblMetazoa"/>
        </authorList>
    </citation>
    <scope>IDENTIFICATION</scope>
</reference>
<organism evidence="2 3">
    <name type="scientific">Strongylocentrotus purpuratus</name>
    <name type="common">Purple sea urchin</name>
    <dbReference type="NCBI Taxonomy" id="7668"/>
    <lineage>
        <taxon>Eukaryota</taxon>
        <taxon>Metazoa</taxon>
        <taxon>Echinodermata</taxon>
        <taxon>Eleutherozoa</taxon>
        <taxon>Echinozoa</taxon>
        <taxon>Echinoidea</taxon>
        <taxon>Euechinoidea</taxon>
        <taxon>Echinacea</taxon>
        <taxon>Camarodonta</taxon>
        <taxon>Echinidea</taxon>
        <taxon>Strongylocentrotidae</taxon>
        <taxon>Strongylocentrotus</taxon>
    </lineage>
</organism>
<dbReference type="GO" id="GO:0005615">
    <property type="term" value="C:extracellular space"/>
    <property type="evidence" value="ECO:0000318"/>
    <property type="project" value="GO_Central"/>
</dbReference>
<dbReference type="InterPro" id="IPR051077">
    <property type="entry name" value="Ca-dependent_lectin"/>
</dbReference>
<reference evidence="3" key="1">
    <citation type="submission" date="2015-02" db="EMBL/GenBank/DDBJ databases">
        <title>Genome sequencing for Strongylocentrotus purpuratus.</title>
        <authorList>
            <person name="Murali S."/>
            <person name="Liu Y."/>
            <person name="Vee V."/>
            <person name="English A."/>
            <person name="Wang M."/>
            <person name="Skinner E."/>
            <person name="Han Y."/>
            <person name="Muzny D.M."/>
            <person name="Worley K.C."/>
            <person name="Gibbs R.A."/>
        </authorList>
    </citation>
    <scope>NUCLEOTIDE SEQUENCE</scope>
</reference>